<dbReference type="GO" id="GO:0008270">
    <property type="term" value="F:zinc ion binding"/>
    <property type="evidence" value="ECO:0007669"/>
    <property type="project" value="InterPro"/>
</dbReference>
<dbReference type="GO" id="GO:0003676">
    <property type="term" value="F:nucleic acid binding"/>
    <property type="evidence" value="ECO:0007669"/>
    <property type="project" value="InterPro"/>
</dbReference>
<evidence type="ECO:0000313" key="2">
    <source>
        <dbReference type="EMBL" id="KAF6207916.1"/>
    </source>
</evidence>
<dbReference type="InterPro" id="IPR001878">
    <property type="entry name" value="Znf_CCHC"/>
</dbReference>
<dbReference type="PANTHER" id="PTHR19963">
    <property type="entry name" value="CCHC-TYPE DOMAIN-CONTAINING PROTEIN"/>
    <property type="match status" value="1"/>
</dbReference>
<dbReference type="OrthoDB" id="6759373at2759"/>
<feature type="compositionally biased region" description="Basic and acidic residues" evidence="1">
    <location>
        <begin position="1"/>
        <end position="15"/>
    </location>
</feature>
<evidence type="ECO:0000313" key="3">
    <source>
        <dbReference type="Proteomes" id="UP000466442"/>
    </source>
</evidence>
<reference evidence="2" key="1">
    <citation type="journal article" date="2021" name="Mol. Ecol. Resour.">
        <title>Apolygus lucorum genome provides insights into omnivorousness and mesophyll feeding.</title>
        <authorList>
            <person name="Liu Y."/>
            <person name="Liu H."/>
            <person name="Wang H."/>
            <person name="Huang T."/>
            <person name="Liu B."/>
            <person name="Yang B."/>
            <person name="Yin L."/>
            <person name="Li B."/>
            <person name="Zhang Y."/>
            <person name="Zhang S."/>
            <person name="Jiang F."/>
            <person name="Zhang X."/>
            <person name="Ren Y."/>
            <person name="Wang B."/>
            <person name="Wang S."/>
            <person name="Lu Y."/>
            <person name="Wu K."/>
            <person name="Fan W."/>
            <person name="Wang G."/>
        </authorList>
    </citation>
    <scope>NUCLEOTIDE SEQUENCE</scope>
    <source>
        <strain evidence="2">12Hb</strain>
    </source>
</reference>
<dbReference type="PANTHER" id="PTHR19963:SF30">
    <property type="entry name" value="ENDONUCLEASE_EXONUCLEASE_PHOSPHATASE DOMAIN-CONTAINING PROTEIN"/>
    <property type="match status" value="1"/>
</dbReference>
<feature type="region of interest" description="Disordered" evidence="1">
    <location>
        <begin position="1"/>
        <end position="33"/>
    </location>
</feature>
<dbReference type="Proteomes" id="UP000466442">
    <property type="component" value="Unassembled WGS sequence"/>
</dbReference>
<accession>A0A6A4JPR5</accession>
<evidence type="ECO:0000256" key="1">
    <source>
        <dbReference type="SAM" id="MobiDB-lite"/>
    </source>
</evidence>
<gene>
    <name evidence="2" type="ORF">GE061_016365</name>
</gene>
<dbReference type="SUPFAM" id="SSF57756">
    <property type="entry name" value="Retrovirus zinc finger-like domains"/>
    <property type="match status" value="1"/>
</dbReference>
<keyword evidence="3" id="KW-1185">Reference proteome</keyword>
<organism evidence="2 3">
    <name type="scientific">Apolygus lucorum</name>
    <name type="common">Small green plant bug</name>
    <name type="synonym">Lygocoris lucorum</name>
    <dbReference type="NCBI Taxonomy" id="248454"/>
    <lineage>
        <taxon>Eukaryota</taxon>
        <taxon>Metazoa</taxon>
        <taxon>Ecdysozoa</taxon>
        <taxon>Arthropoda</taxon>
        <taxon>Hexapoda</taxon>
        <taxon>Insecta</taxon>
        <taxon>Pterygota</taxon>
        <taxon>Neoptera</taxon>
        <taxon>Paraneoptera</taxon>
        <taxon>Hemiptera</taxon>
        <taxon>Heteroptera</taxon>
        <taxon>Panheteroptera</taxon>
        <taxon>Cimicomorpha</taxon>
        <taxon>Miridae</taxon>
        <taxon>Mirini</taxon>
        <taxon>Apolygus</taxon>
    </lineage>
</organism>
<name>A0A6A4JPR5_APOLU</name>
<protein>
    <submittedName>
        <fullName evidence="2">Uncharacterized protein</fullName>
    </submittedName>
</protein>
<dbReference type="AlphaFoldDB" id="A0A6A4JPR5"/>
<dbReference type="PROSITE" id="PS50158">
    <property type="entry name" value="ZF_CCHC"/>
    <property type="match status" value="1"/>
</dbReference>
<sequence>METRSRSRTNGHPEEGEGGDDSQELGAGARDAERQQGELLDVCRAEMQSLLQSELAGIHEMLNALMLNVPASAPVQQSDEGSQRPFTKLKLKPQLFDGKEEWDSYRAQFELISRKEGWNNDEKAAMLGASLKGPALTLLTELGPDMTYYDLVDALEVRFGNRNQTTQNLALLQTRAQGRNEDLKSFHQAIKDLARRAWPDARGGAAEDTAIFHFARGLRDCRLCELVLGASPKTMARALEEAVRLEAVLQVARPDRARRGEVIQEEIGPREEEIQGLQANMGDQRHREGYRHKIVCWRCDKPGHVAYSCPERPRKSSGNERRSN</sequence>
<dbReference type="SMART" id="SM00343">
    <property type="entry name" value="ZnF_C2HC"/>
    <property type="match status" value="1"/>
</dbReference>
<comment type="caution">
    <text evidence="2">The sequence shown here is derived from an EMBL/GenBank/DDBJ whole genome shotgun (WGS) entry which is preliminary data.</text>
</comment>
<proteinExistence type="predicted"/>
<dbReference type="InterPro" id="IPR036875">
    <property type="entry name" value="Znf_CCHC_sf"/>
</dbReference>
<dbReference type="EMBL" id="WIXP02000007">
    <property type="protein sequence ID" value="KAF6207916.1"/>
    <property type="molecule type" value="Genomic_DNA"/>
</dbReference>